<evidence type="ECO:0000313" key="2">
    <source>
        <dbReference type="EMBL" id="ALN60771.1"/>
    </source>
</evidence>
<accession>A0A0S2DQK3</accession>
<reference evidence="2 3" key="1">
    <citation type="submission" date="2015-11" db="EMBL/GenBank/DDBJ databases">
        <title>Genome sequences of Lysobacter enzymogenes strain C3 and Lysobacter antibioticus ATCC 29479.</title>
        <authorList>
            <person name="Kobayashi D.Y."/>
        </authorList>
    </citation>
    <scope>NUCLEOTIDE SEQUENCE [LARGE SCALE GENOMIC DNA]</scope>
    <source>
        <strain evidence="2 3">C3</strain>
    </source>
</reference>
<dbReference type="Proteomes" id="UP000061569">
    <property type="component" value="Chromosome"/>
</dbReference>
<evidence type="ECO:0000256" key="1">
    <source>
        <dbReference type="SAM" id="MobiDB-lite"/>
    </source>
</evidence>
<dbReference type="PATRIC" id="fig|69.6.peg.5346"/>
<feature type="region of interest" description="Disordered" evidence="1">
    <location>
        <begin position="21"/>
        <end position="40"/>
    </location>
</feature>
<name>A0A0S2DQK3_LYSEN</name>
<sequence length="40" mass="3913">MRAPSGAASMGFAWGCVGANSNGNGNGNGNGKNGFRLSPE</sequence>
<dbReference type="KEGG" id="lez:GLE_5430"/>
<proteinExistence type="predicted"/>
<evidence type="ECO:0000313" key="3">
    <source>
        <dbReference type="Proteomes" id="UP000061569"/>
    </source>
</evidence>
<organism evidence="2 3">
    <name type="scientific">Lysobacter enzymogenes</name>
    <dbReference type="NCBI Taxonomy" id="69"/>
    <lineage>
        <taxon>Bacteria</taxon>
        <taxon>Pseudomonadati</taxon>
        <taxon>Pseudomonadota</taxon>
        <taxon>Gammaproteobacteria</taxon>
        <taxon>Lysobacterales</taxon>
        <taxon>Lysobacteraceae</taxon>
        <taxon>Lysobacter</taxon>
    </lineage>
</organism>
<protein>
    <submittedName>
        <fullName evidence="2">Lipoprotein</fullName>
    </submittedName>
</protein>
<dbReference type="AlphaFoldDB" id="A0A0S2DQK3"/>
<keyword evidence="2" id="KW-0449">Lipoprotein</keyword>
<gene>
    <name evidence="2" type="ORF">GLE_5430</name>
</gene>
<dbReference type="EMBL" id="CP013140">
    <property type="protein sequence ID" value="ALN60771.1"/>
    <property type="molecule type" value="Genomic_DNA"/>
</dbReference>